<evidence type="ECO:0000259" key="19">
    <source>
        <dbReference type="Pfam" id="PF00912"/>
    </source>
</evidence>
<keyword evidence="2" id="KW-0121">Carboxypeptidase</keyword>
<evidence type="ECO:0000256" key="11">
    <source>
        <dbReference type="ARBA" id="ARBA00023136"/>
    </source>
</evidence>
<protein>
    <submittedName>
        <fullName evidence="20">Peptidase</fullName>
    </submittedName>
</protein>
<evidence type="ECO:0000313" key="20">
    <source>
        <dbReference type="EMBL" id="GLX70463.1"/>
    </source>
</evidence>
<evidence type="ECO:0000256" key="15">
    <source>
        <dbReference type="ARBA" id="ARBA00049902"/>
    </source>
</evidence>
<dbReference type="InterPro" id="IPR036950">
    <property type="entry name" value="PBP_transglycosylase"/>
</dbReference>
<dbReference type="Pfam" id="PF00905">
    <property type="entry name" value="Transpeptidase"/>
    <property type="match status" value="1"/>
</dbReference>
<evidence type="ECO:0000256" key="5">
    <source>
        <dbReference type="ARBA" id="ARBA00022679"/>
    </source>
</evidence>
<keyword evidence="10 17" id="KW-1133">Transmembrane helix</keyword>
<dbReference type="PANTHER" id="PTHR32282:SF32">
    <property type="entry name" value="PENICILLIN-BINDING PROTEIN 2A"/>
    <property type="match status" value="1"/>
</dbReference>
<evidence type="ECO:0000256" key="13">
    <source>
        <dbReference type="ARBA" id="ARBA00023316"/>
    </source>
</evidence>
<dbReference type="Gene3D" id="1.10.3810.10">
    <property type="entry name" value="Biosynthetic peptidoglycan transglycosylase-like"/>
    <property type="match status" value="1"/>
</dbReference>
<evidence type="ECO:0000256" key="3">
    <source>
        <dbReference type="ARBA" id="ARBA00022670"/>
    </source>
</evidence>
<feature type="compositionally biased region" description="Basic and acidic residues" evidence="16">
    <location>
        <begin position="635"/>
        <end position="695"/>
    </location>
</feature>
<keyword evidence="4" id="KW-0328">Glycosyltransferase</keyword>
<keyword evidence="7" id="KW-0378">Hydrolase</keyword>
<dbReference type="InterPro" id="IPR001264">
    <property type="entry name" value="Glyco_trans_51"/>
</dbReference>
<name>A0ABQ6GJS4_9BACL</name>
<evidence type="ECO:0000256" key="2">
    <source>
        <dbReference type="ARBA" id="ARBA00022645"/>
    </source>
</evidence>
<accession>A0ABQ6GJS4</accession>
<evidence type="ECO:0000256" key="12">
    <source>
        <dbReference type="ARBA" id="ARBA00023268"/>
    </source>
</evidence>
<keyword evidence="12" id="KW-0511">Multifunctional enzyme</keyword>
<comment type="catalytic activity">
    <reaction evidence="15">
        <text>[GlcNAc-(1-&gt;4)-Mur2Ac(oyl-L-Ala-gamma-D-Glu-L-Lys-D-Ala-D-Ala)](n)-di-trans,octa-cis-undecaprenyl diphosphate + beta-D-GlcNAc-(1-&gt;4)-Mur2Ac(oyl-L-Ala-gamma-D-Glu-L-Lys-D-Ala-D-Ala)-di-trans,octa-cis-undecaprenyl diphosphate = [GlcNAc-(1-&gt;4)-Mur2Ac(oyl-L-Ala-gamma-D-Glu-L-Lys-D-Ala-D-Ala)](n+1)-di-trans,octa-cis-undecaprenyl diphosphate + di-trans,octa-cis-undecaprenyl diphosphate + H(+)</text>
        <dbReference type="Rhea" id="RHEA:23708"/>
        <dbReference type="Rhea" id="RHEA-COMP:9602"/>
        <dbReference type="Rhea" id="RHEA-COMP:9603"/>
        <dbReference type="ChEBI" id="CHEBI:15378"/>
        <dbReference type="ChEBI" id="CHEBI:58405"/>
        <dbReference type="ChEBI" id="CHEBI:60033"/>
        <dbReference type="ChEBI" id="CHEBI:78435"/>
        <dbReference type="EC" id="2.4.99.28"/>
    </reaction>
</comment>
<comment type="catalytic activity">
    <reaction evidence="14">
        <text>Preferential cleavage: (Ac)2-L-Lys-D-Ala-|-D-Ala. Also transpeptidation of peptidyl-alanyl moieties that are N-acyl substituents of D-alanine.</text>
        <dbReference type="EC" id="3.4.16.4"/>
    </reaction>
</comment>
<dbReference type="PROSITE" id="PS51257">
    <property type="entry name" value="PROKAR_LIPOPROTEIN"/>
    <property type="match status" value="1"/>
</dbReference>
<feature type="region of interest" description="Disordered" evidence="16">
    <location>
        <begin position="626"/>
        <end position="695"/>
    </location>
</feature>
<evidence type="ECO:0000256" key="1">
    <source>
        <dbReference type="ARBA" id="ARBA00022475"/>
    </source>
</evidence>
<keyword evidence="9" id="KW-0573">Peptidoglycan synthesis</keyword>
<dbReference type="InterPro" id="IPR012338">
    <property type="entry name" value="Beta-lactam/transpept-like"/>
</dbReference>
<proteinExistence type="predicted"/>
<keyword evidence="11 17" id="KW-0472">Membrane</keyword>
<sequence length="695" mass="75870">MRSAIHHRKAKKRAIWLRLALIVIGAGIIIAVACVVIFNMMVGKQDVSLLEKPLPAATIFYDQNQEEIMRISPKKAEAVSFDSLPEHLIEAVVAVEDKRFYEHSGTDIRGISRALLTNLTSGHTVQGASTITQQLAKNVFLSQERTWTRKWKELLLAEKIEKNYDKEQIMTYYLNQIYFGEGAWGIKKASEVYFGIPVNELTLSESALLAGIIKAPSALSPYSHPEEAKARRNVVLQLMKVQGKIDQSAYDASIKEPLHIMDSKPSSNDAIKYPYFIDQVIREAGQKFGLTENEVLHGGLRIYTTLDPKMQQAAEQVYSQASVFPASSSDQLIQSGAVLLDPRDGGIRALIGGRGEQPFRGFNRAVQLKRQPGSTMKPISVYTPAFEQGYKPSDKLMDEPVNFGGYQPKNAGGAYHGEVTIYDSIIHSYNVPAVSLLNEMGIDAGVEAANRFGIELTDADRTLGLALGGLQEGVSPLAMAEAFGVFANDGTRIPAHAITKIESAEEEVIADPDLSKTIKVTEPAIARTMTSVLEGVVKEGTGDAASLGDRPVAGKTGTTEMPGTNGAGMKDNWFVGYTPQLVGAVWLGYDHTDTDHYLTTTSKAAAAVFQKLMSEALAGEPVLAFPKAPGLNLNKNDKPKEENKDKPKNSDKPDKPGKEPKHDHPGKGKPDREEKKEGPAEKHKGPKGKEEHDDD</sequence>
<dbReference type="Pfam" id="PF00912">
    <property type="entry name" value="Transgly"/>
    <property type="match status" value="1"/>
</dbReference>
<dbReference type="Gene3D" id="3.40.710.10">
    <property type="entry name" value="DD-peptidase/beta-lactamase superfamily"/>
    <property type="match status" value="1"/>
</dbReference>
<evidence type="ECO:0000313" key="21">
    <source>
        <dbReference type="Proteomes" id="UP001157114"/>
    </source>
</evidence>
<evidence type="ECO:0000256" key="10">
    <source>
        <dbReference type="ARBA" id="ARBA00022989"/>
    </source>
</evidence>
<dbReference type="SUPFAM" id="SSF56601">
    <property type="entry name" value="beta-lactamase/transpeptidase-like"/>
    <property type="match status" value="1"/>
</dbReference>
<keyword evidence="8" id="KW-0133">Cell shape</keyword>
<keyword evidence="13" id="KW-0961">Cell wall biogenesis/degradation</keyword>
<evidence type="ECO:0000256" key="14">
    <source>
        <dbReference type="ARBA" id="ARBA00034000"/>
    </source>
</evidence>
<evidence type="ECO:0000259" key="18">
    <source>
        <dbReference type="Pfam" id="PF00905"/>
    </source>
</evidence>
<reference evidence="20 21" key="1">
    <citation type="submission" date="2023-03" db="EMBL/GenBank/DDBJ databases">
        <title>Draft genome sequence of the bacteria which degrade cell wall of Tricholomamatutake.</title>
        <authorList>
            <person name="Konishi Y."/>
            <person name="Fukuta Y."/>
            <person name="Shirasaka N."/>
        </authorList>
    </citation>
    <scope>NUCLEOTIDE SEQUENCE [LARGE SCALE GENOMIC DNA]</scope>
    <source>
        <strain evidence="21">mu1</strain>
    </source>
</reference>
<dbReference type="InterPro" id="IPR050396">
    <property type="entry name" value="Glycosyltr_51/Transpeptidase"/>
</dbReference>
<dbReference type="PANTHER" id="PTHR32282">
    <property type="entry name" value="BINDING PROTEIN TRANSPEPTIDASE, PUTATIVE-RELATED"/>
    <property type="match status" value="1"/>
</dbReference>
<feature type="transmembrane region" description="Helical" evidence="17">
    <location>
        <begin position="20"/>
        <end position="42"/>
    </location>
</feature>
<feature type="domain" description="Penicillin-binding protein transpeptidase" evidence="18">
    <location>
        <begin position="336"/>
        <end position="613"/>
    </location>
</feature>
<dbReference type="InterPro" id="IPR001460">
    <property type="entry name" value="PCN-bd_Tpept"/>
</dbReference>
<evidence type="ECO:0000256" key="8">
    <source>
        <dbReference type="ARBA" id="ARBA00022960"/>
    </source>
</evidence>
<feature type="region of interest" description="Disordered" evidence="16">
    <location>
        <begin position="543"/>
        <end position="567"/>
    </location>
</feature>
<keyword evidence="5" id="KW-0808">Transferase</keyword>
<keyword evidence="1" id="KW-1003">Cell membrane</keyword>
<gene>
    <name evidence="20" type="ORF">MU1_48090</name>
</gene>
<dbReference type="NCBIfam" id="TIGR02074">
    <property type="entry name" value="PBP_1a_fam"/>
    <property type="match status" value="1"/>
</dbReference>
<keyword evidence="21" id="KW-1185">Reference proteome</keyword>
<dbReference type="RefSeq" id="WP_284241236.1">
    <property type="nucleotide sequence ID" value="NZ_BSSQ01000019.1"/>
</dbReference>
<evidence type="ECO:0000256" key="17">
    <source>
        <dbReference type="SAM" id="Phobius"/>
    </source>
</evidence>
<dbReference type="InterPro" id="IPR023346">
    <property type="entry name" value="Lysozyme-like_dom_sf"/>
</dbReference>
<keyword evidence="3" id="KW-0645">Protease</keyword>
<dbReference type="EMBL" id="BSSQ01000019">
    <property type="protein sequence ID" value="GLX70463.1"/>
    <property type="molecule type" value="Genomic_DNA"/>
</dbReference>
<comment type="caution">
    <text evidence="20">The sequence shown here is derived from an EMBL/GenBank/DDBJ whole genome shotgun (WGS) entry which is preliminary data.</text>
</comment>
<evidence type="ECO:0000256" key="16">
    <source>
        <dbReference type="SAM" id="MobiDB-lite"/>
    </source>
</evidence>
<dbReference type="SUPFAM" id="SSF53955">
    <property type="entry name" value="Lysozyme-like"/>
    <property type="match status" value="1"/>
</dbReference>
<keyword evidence="6 17" id="KW-0812">Transmembrane</keyword>
<feature type="domain" description="Glycosyl transferase family 51" evidence="19">
    <location>
        <begin position="66"/>
        <end position="239"/>
    </location>
</feature>
<evidence type="ECO:0000256" key="4">
    <source>
        <dbReference type="ARBA" id="ARBA00022676"/>
    </source>
</evidence>
<evidence type="ECO:0000256" key="9">
    <source>
        <dbReference type="ARBA" id="ARBA00022984"/>
    </source>
</evidence>
<dbReference type="Proteomes" id="UP001157114">
    <property type="component" value="Unassembled WGS sequence"/>
</dbReference>
<organism evidence="20 21">
    <name type="scientific">Paenibacillus glycanilyticus</name>
    <dbReference type="NCBI Taxonomy" id="126569"/>
    <lineage>
        <taxon>Bacteria</taxon>
        <taxon>Bacillati</taxon>
        <taxon>Bacillota</taxon>
        <taxon>Bacilli</taxon>
        <taxon>Bacillales</taxon>
        <taxon>Paenibacillaceae</taxon>
        <taxon>Paenibacillus</taxon>
    </lineage>
</organism>
<evidence type="ECO:0000256" key="7">
    <source>
        <dbReference type="ARBA" id="ARBA00022801"/>
    </source>
</evidence>
<evidence type="ECO:0000256" key="6">
    <source>
        <dbReference type="ARBA" id="ARBA00022692"/>
    </source>
</evidence>